<feature type="compositionally biased region" description="Polar residues" evidence="1">
    <location>
        <begin position="272"/>
        <end position="281"/>
    </location>
</feature>
<feature type="compositionally biased region" description="Basic and acidic residues" evidence="1">
    <location>
        <begin position="1606"/>
        <end position="1618"/>
    </location>
</feature>
<feature type="region of interest" description="Disordered" evidence="1">
    <location>
        <begin position="963"/>
        <end position="997"/>
    </location>
</feature>
<keyword evidence="2" id="KW-0472">Membrane</keyword>
<feature type="region of interest" description="Disordered" evidence="1">
    <location>
        <begin position="480"/>
        <end position="613"/>
    </location>
</feature>
<name>A0A6G1H5Y9_9PEZI</name>
<evidence type="ECO:0000313" key="3">
    <source>
        <dbReference type="EMBL" id="KAF1988484.1"/>
    </source>
</evidence>
<proteinExistence type="predicted"/>
<accession>A0A6G1H5Y9</accession>
<feature type="compositionally biased region" description="Basic and acidic residues" evidence="1">
    <location>
        <begin position="1027"/>
        <end position="1037"/>
    </location>
</feature>
<feature type="region of interest" description="Disordered" evidence="1">
    <location>
        <begin position="1538"/>
        <end position="1620"/>
    </location>
</feature>
<feature type="region of interest" description="Disordered" evidence="1">
    <location>
        <begin position="1302"/>
        <end position="1364"/>
    </location>
</feature>
<dbReference type="Proteomes" id="UP000800041">
    <property type="component" value="Unassembled WGS sequence"/>
</dbReference>
<feature type="compositionally biased region" description="Polar residues" evidence="1">
    <location>
        <begin position="562"/>
        <end position="571"/>
    </location>
</feature>
<organism evidence="3 4">
    <name type="scientific">Aulographum hederae CBS 113979</name>
    <dbReference type="NCBI Taxonomy" id="1176131"/>
    <lineage>
        <taxon>Eukaryota</taxon>
        <taxon>Fungi</taxon>
        <taxon>Dikarya</taxon>
        <taxon>Ascomycota</taxon>
        <taxon>Pezizomycotina</taxon>
        <taxon>Dothideomycetes</taxon>
        <taxon>Pleosporomycetidae</taxon>
        <taxon>Aulographales</taxon>
        <taxon>Aulographaceae</taxon>
    </lineage>
</organism>
<keyword evidence="4" id="KW-1185">Reference proteome</keyword>
<evidence type="ECO:0000256" key="2">
    <source>
        <dbReference type="SAM" id="Phobius"/>
    </source>
</evidence>
<feature type="region of interest" description="Disordered" evidence="1">
    <location>
        <begin position="821"/>
        <end position="841"/>
    </location>
</feature>
<evidence type="ECO:0000313" key="4">
    <source>
        <dbReference type="Proteomes" id="UP000800041"/>
    </source>
</evidence>
<reference evidence="3" key="1">
    <citation type="journal article" date="2020" name="Stud. Mycol.">
        <title>101 Dothideomycetes genomes: a test case for predicting lifestyles and emergence of pathogens.</title>
        <authorList>
            <person name="Haridas S."/>
            <person name="Albert R."/>
            <person name="Binder M."/>
            <person name="Bloem J."/>
            <person name="Labutti K."/>
            <person name="Salamov A."/>
            <person name="Andreopoulos B."/>
            <person name="Baker S."/>
            <person name="Barry K."/>
            <person name="Bills G."/>
            <person name="Bluhm B."/>
            <person name="Cannon C."/>
            <person name="Castanera R."/>
            <person name="Culley D."/>
            <person name="Daum C."/>
            <person name="Ezra D."/>
            <person name="Gonzalez J."/>
            <person name="Henrissat B."/>
            <person name="Kuo A."/>
            <person name="Liang C."/>
            <person name="Lipzen A."/>
            <person name="Lutzoni F."/>
            <person name="Magnuson J."/>
            <person name="Mondo S."/>
            <person name="Nolan M."/>
            <person name="Ohm R."/>
            <person name="Pangilinan J."/>
            <person name="Park H.-J."/>
            <person name="Ramirez L."/>
            <person name="Alfaro M."/>
            <person name="Sun H."/>
            <person name="Tritt A."/>
            <person name="Yoshinaga Y."/>
            <person name="Zwiers L.-H."/>
            <person name="Turgeon B."/>
            <person name="Goodwin S."/>
            <person name="Spatafora J."/>
            <person name="Crous P."/>
            <person name="Grigoriev I."/>
        </authorList>
    </citation>
    <scope>NUCLEOTIDE SEQUENCE</scope>
    <source>
        <strain evidence="3">CBS 113979</strain>
    </source>
</reference>
<feature type="transmembrane region" description="Helical" evidence="2">
    <location>
        <begin position="1789"/>
        <end position="1812"/>
    </location>
</feature>
<feature type="compositionally biased region" description="Polar residues" evidence="1">
    <location>
        <begin position="527"/>
        <end position="536"/>
    </location>
</feature>
<keyword evidence="2" id="KW-1133">Transmembrane helix</keyword>
<feature type="region of interest" description="Disordered" evidence="1">
    <location>
        <begin position="1027"/>
        <end position="1057"/>
    </location>
</feature>
<protein>
    <submittedName>
        <fullName evidence="3">Uncharacterized protein</fullName>
    </submittedName>
</protein>
<evidence type="ECO:0000256" key="1">
    <source>
        <dbReference type="SAM" id="MobiDB-lite"/>
    </source>
</evidence>
<feature type="compositionally biased region" description="Polar residues" evidence="1">
    <location>
        <begin position="1137"/>
        <end position="1146"/>
    </location>
</feature>
<keyword evidence="2" id="KW-0812">Transmembrane</keyword>
<feature type="region of interest" description="Disordered" evidence="1">
    <location>
        <begin position="261"/>
        <end position="301"/>
    </location>
</feature>
<feature type="compositionally biased region" description="Low complexity" evidence="1">
    <location>
        <begin position="481"/>
        <end position="510"/>
    </location>
</feature>
<feature type="compositionally biased region" description="Polar residues" evidence="1">
    <location>
        <begin position="1587"/>
        <end position="1603"/>
    </location>
</feature>
<dbReference type="OrthoDB" id="5353066at2759"/>
<dbReference type="EMBL" id="ML977148">
    <property type="protein sequence ID" value="KAF1988484.1"/>
    <property type="molecule type" value="Genomic_DNA"/>
</dbReference>
<feature type="compositionally biased region" description="Acidic residues" evidence="1">
    <location>
        <begin position="1329"/>
        <end position="1339"/>
    </location>
</feature>
<gene>
    <name evidence="3" type="ORF">K402DRAFT_452725</name>
</gene>
<feature type="compositionally biased region" description="Polar residues" evidence="1">
    <location>
        <begin position="707"/>
        <end position="721"/>
    </location>
</feature>
<feature type="region of interest" description="Disordered" evidence="1">
    <location>
        <begin position="702"/>
        <end position="740"/>
    </location>
</feature>
<feature type="compositionally biased region" description="Basic and acidic residues" evidence="1">
    <location>
        <begin position="974"/>
        <end position="984"/>
    </location>
</feature>
<feature type="compositionally biased region" description="Polar residues" evidence="1">
    <location>
        <begin position="590"/>
        <end position="613"/>
    </location>
</feature>
<feature type="transmembrane region" description="Helical" evidence="2">
    <location>
        <begin position="1749"/>
        <end position="1768"/>
    </location>
</feature>
<sequence>MDWVSFKVHGLKLVPGERLDDEYPKADEYREGDEPEDFVCSGSSTAENGTRLAAKTSTAASGTIVRRGSPADGNRSVVVVVVVHSASPPASPPGEPFWNIGSFQRQPMEGGRCCLPELMANLRPMSDGEPHDGQDMTCSLPVAPCRSSASSAALAATLSPHLRRLSCLQTPTPGHAVGLGAGWWPAAARRLDLDVPLRSILPRLPSSRLCDEMMDGGGGARLTRWTPLCRDKIIDAVTHLHSTAFFLPVLLQQSSADRLPSVKEGSKCLPPSLQNPNSQARSRSRRGRTFQGGSCASGPRQILPRGSAGQLLACNTALPQTAIPIRPQRSPEERVQLREAPLRGTRAYELTELPASPASSFVASRASGLLVQSLQYLKSQDPDSPSSGSPRISGERAVKAGVKRYHVRNPFLADIRDAVAIRSTLDACGQNSAHNACTTASGASLKDTIAPKDHLKGGDWTAAAVISSVRGKRVVRPELPLSASMSSSHSLMRSTTPITPHHSPHPSVHSNRSLTPGLLTLHEYRRQQNTPSPQSTKSEKRIRRRPAASGLNSLEHVPLPQATPSTRSASALDSPFDPTRLTRPKARRVISQSPSSQNPTINNPTFKSPTKLLTTSHSLNPLRIPRIHSRTPLLSLDVNYNLAQKADSCTSLRSKERLPVQDRLIFKPRKRLPRNPESQNLLAISRETLPLLSHRSSSFELLHSAPEPTTTTNASTISLSRFPQPPPSTSTPSQQPTHSHPVNIAAHPAATVVHYRGASFDLLNPHSSLSLSTLSTSTEPEIEPEDYFFQPSPESHHLTKSPLIPRIVSPIDRKINDAHRLGHDRSSTEQDGSPQQHARELSCSEDFAEVPLLRKSEEMGPPRLLYEDVQSALQGLNRTGRASVANTPAASQPTNTAEDMTLKDHFGDSPNLPMAPTPVMFSPHSPDYHRFSVVDEGEILEHYAPRGKPDAKPKPGLLQRFSKFLPGSKQSSSVDKKTAEHGTELSDLPGSSRSLRQNSLDSLASGHHYPELYTAVQNNTRGTLHQREDSYDAESHYSGDGGPRGSLYKNTPERPVPRGYREREIDYSNEVDLASYEYAFSRSPKVKREGDTLDQIVGGYQADSNNSLGIFDETGSNMSFGAQDLLAGRKRDGTPTAGHSSSTITIPKTPEIARLSQGRGRILHSSPGNAPDMPLPLNIRSPRARFAHQDNDPSISDVQSGAYGDTRNLLLMSQSHGYGGSPRTFRGGNADFSPSSSKRPVGWHQRTFSGWAAEEGMRLQDDDDEDSEAAKMDRAVSPIEDTEFMIDHSNVSATKAKNTTVPAMWRGSPPMRASAGSHLTSKRTSDSYADMDDESDEETPAFKLNSEDQDWETIGESSRQQFPVEDSHASNFGFSGSDSGNSRRAVLHPADNQYQHGYRVHSSISGEESILLPSYDYASGSFPHRNALSAPKAANAGQMRNLSPINEQASDNLSQSIHMGSHRSTSTFRVADDRTMSMLAAGEPNDEIEYDTYMPSEHTISVPVASSSHEESHQSLAHSSEAVYMYDSNGRKYIPAFPHAPSSMPHRNPPALPRTTLENPNPTPTDFFPPINYGSLRDVPGLKIPRTPTQAAKSISTRKSGASQYGRREPEDLQRRGGSDNVLRSLLGVDLSMKRSSSGSVRVPFKQRPRASTSGQNAMLGFLSPAARSHGTLSDDSHMTHMSDFMHGNSSSNPILRTFPQVIRPVVGNGTPVARPRDSAIPRMIAHPRPDSATYPVLCKRKNRLSWQVFWALAIVPPLLVLYGVGWLDPLMTKISAGEFDSFGTRQKNWALCSGAIFSVMIPAVIVIAIFLGPAMN</sequence>
<feature type="compositionally biased region" description="Low complexity" evidence="1">
    <location>
        <begin position="730"/>
        <end position="740"/>
    </location>
</feature>
<feature type="region of interest" description="Disordered" evidence="1">
    <location>
        <begin position="1128"/>
        <end position="1151"/>
    </location>
</feature>